<dbReference type="PANTHER" id="PTHR34988">
    <property type="entry name" value="PROTEIN, PUTATIVE-RELATED"/>
    <property type="match status" value="1"/>
</dbReference>
<dbReference type="AlphaFoldDB" id="A0A2K4AKJ5"/>
<evidence type="ECO:0000313" key="5">
    <source>
        <dbReference type="Proteomes" id="UP000044616"/>
    </source>
</evidence>
<reference evidence="3 7" key="3">
    <citation type="submission" date="2020-10" db="EMBL/GenBank/DDBJ databases">
        <title>Phenotypic and genomic profiling of Staphylococcus argenteus in Canada and the United States and recommendations for clinical result reporting.</title>
        <authorList>
            <person name="Eshaghi A."/>
            <person name="Bommersbach C."/>
            <person name="Zitterman S."/>
            <person name="Burnham C.-A.D."/>
            <person name="Patel R."/>
            <person name="Schuetz A.N."/>
            <person name="Patel S.N."/>
            <person name="Kus J.V."/>
        </authorList>
    </citation>
    <scope>NUCLEOTIDE SEQUENCE [LARGE SCALE GENOMIC DNA]</scope>
    <source>
        <strain evidence="3 7">DSM 28300</strain>
    </source>
</reference>
<evidence type="ECO:0000313" key="3">
    <source>
        <dbReference type="EMBL" id="MBE2129784.1"/>
    </source>
</evidence>
<evidence type="ECO:0000313" key="4">
    <source>
        <dbReference type="EMBL" id="PNZ50620.1"/>
    </source>
</evidence>
<feature type="domain" description="PPC" evidence="1">
    <location>
        <begin position="4"/>
        <end position="140"/>
    </location>
</feature>
<dbReference type="InterPro" id="IPR025707">
    <property type="entry name" value="DNA_bp_PD1"/>
</dbReference>
<dbReference type="PROSITE" id="PS51742">
    <property type="entry name" value="PPC"/>
    <property type="match status" value="1"/>
</dbReference>
<gene>
    <name evidence="4" type="ORF">CD116_03215</name>
    <name evidence="2" type="ORF">ERS140147_02192</name>
    <name evidence="3" type="ORF">ILQ21_12085</name>
</gene>
<evidence type="ECO:0000313" key="6">
    <source>
        <dbReference type="Proteomes" id="UP000236395"/>
    </source>
</evidence>
<name>A0A2K4AKJ5_9STAP</name>
<dbReference type="GO" id="GO:0003677">
    <property type="term" value="F:DNA binding"/>
    <property type="evidence" value="ECO:0007669"/>
    <property type="project" value="UniProtKB-KW"/>
</dbReference>
<dbReference type="CDD" id="cd11378">
    <property type="entry name" value="DUF296"/>
    <property type="match status" value="1"/>
</dbReference>
<dbReference type="EMBL" id="JADAMT010000021">
    <property type="protein sequence ID" value="MBE2129784.1"/>
    <property type="molecule type" value="Genomic_DNA"/>
</dbReference>
<sequence length="140" mass="15665">MKLQKNNHTTLLVLEKGEDIVEFITRFADTNNLKFATVSGIGACDDVVLKFFNLTTKEYEECHITEPLELTSLLGNISRLDNGHFAHLHATFGTQTYQTYSGHLSKAVVSATAEIVITHTDMDIHRSFNEDIGLNLLDPK</sequence>
<evidence type="ECO:0000313" key="2">
    <source>
        <dbReference type="EMBL" id="CDR29003.1"/>
    </source>
</evidence>
<dbReference type="EMBL" id="PPQS01000013">
    <property type="protein sequence ID" value="PNZ50620.1"/>
    <property type="molecule type" value="Genomic_DNA"/>
</dbReference>
<reference evidence="4 6" key="2">
    <citation type="submission" date="2017-08" db="EMBL/GenBank/DDBJ databases">
        <title>Draft genome sequences of 64 type strains of genus Staph aureus.</title>
        <authorList>
            <person name="Cole K."/>
            <person name="Golubchik T."/>
            <person name="Russell J."/>
            <person name="Foster D."/>
            <person name="Llewelyn M."/>
            <person name="Wilson D."/>
            <person name="Crook D."/>
            <person name="Paul J."/>
        </authorList>
    </citation>
    <scope>NUCLEOTIDE SEQUENCE [LARGE SCALE GENOMIC DNA]</scope>
    <source>
        <strain evidence="4 6">DSM 28300</strain>
    </source>
</reference>
<accession>A0A2K4AKJ5</accession>
<dbReference type="RefSeq" id="WP_047447914.1">
    <property type="nucleotide sequence ID" value="NZ_CBCSFW010000018.1"/>
</dbReference>
<dbReference type="PANTHER" id="PTHR34988:SF1">
    <property type="entry name" value="DNA-BINDING PROTEIN"/>
    <property type="match status" value="1"/>
</dbReference>
<dbReference type="Gene3D" id="3.30.1330.80">
    <property type="entry name" value="Hypothetical protein, similar to alpha- acetolactate decarboxylase, domain 2"/>
    <property type="match status" value="1"/>
</dbReference>
<protein>
    <submittedName>
        <fullName evidence="2">DNA-binding protein</fullName>
    </submittedName>
    <submittedName>
        <fullName evidence="4">DUF296 domain-containing protein</fullName>
    </submittedName>
</protein>
<dbReference type="EMBL" id="CCEH01000021">
    <property type="protein sequence ID" value="CDR29003.1"/>
    <property type="molecule type" value="Genomic_DNA"/>
</dbReference>
<dbReference type="Proteomes" id="UP000044616">
    <property type="component" value="Unassembled WGS sequence"/>
</dbReference>
<dbReference type="PIRSF" id="PIRSF016702">
    <property type="entry name" value="DNA_bp_PD1"/>
    <property type="match status" value="1"/>
</dbReference>
<organism evidence="4 6">
    <name type="scientific">Staphylococcus schweitzeri</name>
    <dbReference type="NCBI Taxonomy" id="1654388"/>
    <lineage>
        <taxon>Bacteria</taxon>
        <taxon>Bacillati</taxon>
        <taxon>Bacillota</taxon>
        <taxon>Bacilli</taxon>
        <taxon>Bacillales</taxon>
        <taxon>Staphylococcaceae</taxon>
        <taxon>Staphylococcus</taxon>
    </lineage>
</organism>
<proteinExistence type="predicted"/>
<dbReference type="InterPro" id="IPR005175">
    <property type="entry name" value="PPC_dom"/>
</dbReference>
<dbReference type="Pfam" id="PF03479">
    <property type="entry name" value="PCC"/>
    <property type="match status" value="1"/>
</dbReference>
<dbReference type="Proteomes" id="UP000236395">
    <property type="component" value="Unassembled WGS sequence"/>
</dbReference>
<reference evidence="2 5" key="1">
    <citation type="submission" date="2014-05" db="EMBL/GenBank/DDBJ databases">
        <authorList>
            <person name="Aslett A.Martin."/>
            <person name="De Silva Nishadi"/>
        </authorList>
    </citation>
    <scope>NUCLEOTIDE SEQUENCE [LARGE SCALE GENOMIC DNA]</scope>
</reference>
<dbReference type="Proteomes" id="UP000596960">
    <property type="component" value="Unassembled WGS sequence"/>
</dbReference>
<accession>A0A077VGW9</accession>
<evidence type="ECO:0000313" key="7">
    <source>
        <dbReference type="Proteomes" id="UP000596960"/>
    </source>
</evidence>
<dbReference type="SUPFAM" id="SSF117856">
    <property type="entry name" value="AF0104/ALDC/Ptd012-like"/>
    <property type="match status" value="1"/>
</dbReference>
<evidence type="ECO:0000259" key="1">
    <source>
        <dbReference type="PROSITE" id="PS51742"/>
    </source>
</evidence>
<dbReference type="GeneID" id="98345036"/>
<keyword evidence="7" id="KW-1185">Reference proteome</keyword>
<keyword evidence="2" id="KW-0238">DNA-binding</keyword>